<evidence type="ECO:0000313" key="1">
    <source>
        <dbReference type="EMBL" id="VVD01596.1"/>
    </source>
</evidence>
<sequence length="82" mass="9073">MDQRNKCLGLDLKEAFDIVSIPLLLRKAEGLDIRGTALDGRMQKVKVSECTSKNLNVTHSILQGKLSTLGPTVFLVYANKTR</sequence>
<organism evidence="1 2">
    <name type="scientific">Leptidea sinapis</name>
    <dbReference type="NCBI Taxonomy" id="189913"/>
    <lineage>
        <taxon>Eukaryota</taxon>
        <taxon>Metazoa</taxon>
        <taxon>Ecdysozoa</taxon>
        <taxon>Arthropoda</taxon>
        <taxon>Hexapoda</taxon>
        <taxon>Insecta</taxon>
        <taxon>Pterygota</taxon>
        <taxon>Neoptera</taxon>
        <taxon>Endopterygota</taxon>
        <taxon>Lepidoptera</taxon>
        <taxon>Glossata</taxon>
        <taxon>Ditrysia</taxon>
        <taxon>Papilionoidea</taxon>
        <taxon>Pieridae</taxon>
        <taxon>Dismorphiinae</taxon>
        <taxon>Leptidea</taxon>
    </lineage>
</organism>
<protein>
    <recommendedName>
        <fullName evidence="3">Reverse transcriptase domain-containing protein</fullName>
    </recommendedName>
</protein>
<proteinExistence type="predicted"/>
<dbReference type="Proteomes" id="UP000324832">
    <property type="component" value="Unassembled WGS sequence"/>
</dbReference>
<dbReference type="EMBL" id="FZQP02005443">
    <property type="protein sequence ID" value="VVD01596.1"/>
    <property type="molecule type" value="Genomic_DNA"/>
</dbReference>
<accession>A0A5E4QTA9</accession>
<gene>
    <name evidence="1" type="ORF">LSINAPIS_LOCUS11976</name>
</gene>
<keyword evidence="2" id="KW-1185">Reference proteome</keyword>
<reference evidence="1 2" key="1">
    <citation type="submission" date="2017-07" db="EMBL/GenBank/DDBJ databases">
        <authorList>
            <person name="Talla V."/>
            <person name="Backstrom N."/>
        </authorList>
    </citation>
    <scope>NUCLEOTIDE SEQUENCE [LARGE SCALE GENOMIC DNA]</scope>
</reference>
<name>A0A5E4QTA9_9NEOP</name>
<dbReference type="AlphaFoldDB" id="A0A5E4QTA9"/>
<evidence type="ECO:0008006" key="3">
    <source>
        <dbReference type="Google" id="ProtNLM"/>
    </source>
</evidence>
<evidence type="ECO:0000313" key="2">
    <source>
        <dbReference type="Proteomes" id="UP000324832"/>
    </source>
</evidence>